<keyword evidence="2" id="KW-0238">DNA-binding</keyword>
<organism evidence="6 7">
    <name type="scientific">Aquipseudomonas alcaligenes</name>
    <name type="common">Pseudomonas alcaligenes</name>
    <dbReference type="NCBI Taxonomy" id="43263"/>
    <lineage>
        <taxon>Bacteria</taxon>
        <taxon>Pseudomonadati</taxon>
        <taxon>Pseudomonadota</taxon>
        <taxon>Gammaproteobacteria</taxon>
        <taxon>Pseudomonadales</taxon>
        <taxon>Pseudomonadaceae</taxon>
        <taxon>Aquipseudomonas</taxon>
    </lineage>
</organism>
<protein>
    <submittedName>
        <fullName evidence="6">AraC family transcriptional regulator</fullName>
    </submittedName>
</protein>
<dbReference type="RefSeq" id="WP_280054505.1">
    <property type="nucleotide sequence ID" value="NZ_JAOBYN010000013.1"/>
</dbReference>
<comment type="function">
    <text evidence="4">Regulatory protein of the TOL plasmid xyl operons. XylS activates the xylXYZLTEGFJQKIH operon required for the degradation of toluene, m-xylene and p-xylene.</text>
</comment>
<reference evidence="6" key="1">
    <citation type="submission" date="2022-09" db="EMBL/GenBank/DDBJ databases">
        <title>Intensive care unit water sources are persistently colonized with multi-drug resistant bacteria and are the site of extensive horizontal gene transfer of antibiotic resistance genes.</title>
        <authorList>
            <person name="Diorio-Toth L."/>
        </authorList>
    </citation>
    <scope>NUCLEOTIDE SEQUENCE</scope>
    <source>
        <strain evidence="6">GD03990</strain>
    </source>
</reference>
<proteinExistence type="predicted"/>
<dbReference type="Gene3D" id="1.10.10.60">
    <property type="entry name" value="Homeodomain-like"/>
    <property type="match status" value="1"/>
</dbReference>
<name>A0AA42N211_AQUAC</name>
<dbReference type="PANTHER" id="PTHR46796:SF7">
    <property type="entry name" value="ARAC FAMILY TRANSCRIPTIONAL REGULATOR"/>
    <property type="match status" value="1"/>
</dbReference>
<evidence type="ECO:0000259" key="5">
    <source>
        <dbReference type="PROSITE" id="PS01124"/>
    </source>
</evidence>
<evidence type="ECO:0000256" key="3">
    <source>
        <dbReference type="ARBA" id="ARBA00023163"/>
    </source>
</evidence>
<evidence type="ECO:0000256" key="2">
    <source>
        <dbReference type="ARBA" id="ARBA00023125"/>
    </source>
</evidence>
<dbReference type="InterPro" id="IPR050204">
    <property type="entry name" value="AraC_XylS_family_regulators"/>
</dbReference>
<dbReference type="SMART" id="SM00342">
    <property type="entry name" value="HTH_ARAC"/>
    <property type="match status" value="1"/>
</dbReference>
<evidence type="ECO:0000313" key="6">
    <source>
        <dbReference type="EMBL" id="MDH1055991.1"/>
    </source>
</evidence>
<comment type="caution">
    <text evidence="6">The sequence shown here is derived from an EMBL/GenBank/DDBJ whole genome shotgun (WGS) entry which is preliminary data.</text>
</comment>
<feature type="non-terminal residue" evidence="6">
    <location>
        <position position="1"/>
    </location>
</feature>
<dbReference type="Proteomes" id="UP001158730">
    <property type="component" value="Unassembled WGS sequence"/>
</dbReference>
<dbReference type="AlphaFoldDB" id="A0AA42N211"/>
<accession>A0AA42N211</accession>
<dbReference type="PANTHER" id="PTHR46796">
    <property type="entry name" value="HTH-TYPE TRANSCRIPTIONAL ACTIVATOR RHAS-RELATED"/>
    <property type="match status" value="1"/>
</dbReference>
<keyword evidence="3" id="KW-0804">Transcription</keyword>
<evidence type="ECO:0000256" key="4">
    <source>
        <dbReference type="ARBA" id="ARBA00037345"/>
    </source>
</evidence>
<dbReference type="InterPro" id="IPR018060">
    <property type="entry name" value="HTH_AraC"/>
</dbReference>
<dbReference type="Pfam" id="PF12852">
    <property type="entry name" value="Cupin_6"/>
    <property type="match status" value="1"/>
</dbReference>
<dbReference type="InterPro" id="IPR009057">
    <property type="entry name" value="Homeodomain-like_sf"/>
</dbReference>
<dbReference type="Pfam" id="PF12833">
    <property type="entry name" value="HTH_18"/>
    <property type="match status" value="1"/>
</dbReference>
<dbReference type="InterPro" id="IPR032783">
    <property type="entry name" value="AraC_lig"/>
</dbReference>
<evidence type="ECO:0000313" key="7">
    <source>
        <dbReference type="Proteomes" id="UP001158730"/>
    </source>
</evidence>
<gene>
    <name evidence="6" type="ORF">N5C05_14630</name>
</gene>
<feature type="domain" description="HTH araC/xylS-type" evidence="5">
    <location>
        <begin position="187"/>
        <end position="284"/>
    </location>
</feature>
<dbReference type="GO" id="GO:0003700">
    <property type="term" value="F:DNA-binding transcription factor activity"/>
    <property type="evidence" value="ECO:0007669"/>
    <property type="project" value="InterPro"/>
</dbReference>
<evidence type="ECO:0000256" key="1">
    <source>
        <dbReference type="ARBA" id="ARBA00023015"/>
    </source>
</evidence>
<dbReference type="SUPFAM" id="SSF46689">
    <property type="entry name" value="Homeodomain-like"/>
    <property type="match status" value="2"/>
</dbReference>
<sequence length="288" mass="31170">SSIVTNNNAESPEVMDSFDALLNHFKPTARMSFSGAVCGKLASSYDDGFGHLHLLRTGSMTIQPHSSPALHLSEPGAVLVPSMPHALIADEHDGTTLVCATVELGQHPGAPLALALPAIVTVPFSSCPQLEPALDLLFNEFDDNRYGRQTAMDRLLEYIVINLLRHQIETGSVARGILAGLSDPHLSRSLVGMHEHPQRNWTLQALADEASLSRARFAERFHQVIGLPPISYLVALRMNVAQEHLLRGRSAKVAAMHAGYSNAAAFTRAFVRSVGQSPMQWLASRSSA</sequence>
<dbReference type="PROSITE" id="PS01124">
    <property type="entry name" value="HTH_ARAC_FAMILY_2"/>
    <property type="match status" value="1"/>
</dbReference>
<dbReference type="GO" id="GO:0043565">
    <property type="term" value="F:sequence-specific DNA binding"/>
    <property type="evidence" value="ECO:0007669"/>
    <property type="project" value="InterPro"/>
</dbReference>
<keyword evidence="1" id="KW-0805">Transcription regulation</keyword>
<dbReference type="EMBL" id="JAOBYN010000013">
    <property type="protein sequence ID" value="MDH1055991.1"/>
    <property type="molecule type" value="Genomic_DNA"/>
</dbReference>